<evidence type="ECO:0000256" key="16">
    <source>
        <dbReference type="ARBA" id="ARBA00023136"/>
    </source>
</evidence>
<dbReference type="GO" id="GO:0002229">
    <property type="term" value="P:defense response to oomycetes"/>
    <property type="evidence" value="ECO:0007669"/>
    <property type="project" value="UniProtKB-ARBA"/>
</dbReference>
<keyword evidence="16 21" id="KW-0472">Membrane</keyword>
<dbReference type="Pfam" id="PF00069">
    <property type="entry name" value="Pkinase"/>
    <property type="match status" value="1"/>
</dbReference>
<dbReference type="PROSITE" id="PS50011">
    <property type="entry name" value="PROTEIN_KINASE_DOM"/>
    <property type="match status" value="1"/>
</dbReference>
<comment type="similarity">
    <text evidence="4">In the C-terminal section; belongs to the protein kinase superfamily. Ser/Thr protein kinase family.</text>
</comment>
<dbReference type="GO" id="GO:0005524">
    <property type="term" value="F:ATP binding"/>
    <property type="evidence" value="ECO:0007669"/>
    <property type="project" value="UniProtKB-UniRule"/>
</dbReference>
<evidence type="ECO:0000256" key="8">
    <source>
        <dbReference type="ARBA" id="ARBA00022679"/>
    </source>
</evidence>
<evidence type="ECO:0000256" key="17">
    <source>
        <dbReference type="ARBA" id="ARBA00023170"/>
    </source>
</evidence>
<evidence type="ECO:0000256" key="13">
    <source>
        <dbReference type="ARBA" id="ARBA00022777"/>
    </source>
</evidence>
<dbReference type="Gene3D" id="2.60.120.200">
    <property type="match status" value="1"/>
</dbReference>
<feature type="domain" description="Protein kinase" evidence="22">
    <location>
        <begin position="366"/>
        <end position="644"/>
    </location>
</feature>
<comment type="subcellular location">
    <subcellularLocation>
        <location evidence="1">Cell membrane</location>
        <topology evidence="1">Single-pass type I membrane protein</topology>
    </subcellularLocation>
</comment>
<keyword evidence="6" id="KW-1003">Cell membrane</keyword>
<gene>
    <name evidence="23" type="ORF">RIF29_36087</name>
</gene>
<dbReference type="InterPro" id="IPR019825">
    <property type="entry name" value="Lectin_legB_Mn/Ca_BS"/>
</dbReference>
<dbReference type="PROSITE" id="PS00108">
    <property type="entry name" value="PROTEIN_KINASE_ST"/>
    <property type="match status" value="1"/>
</dbReference>
<dbReference type="PROSITE" id="PS00307">
    <property type="entry name" value="LECTIN_LEGUME_BETA"/>
    <property type="match status" value="1"/>
</dbReference>
<dbReference type="CDD" id="cd14066">
    <property type="entry name" value="STKc_IRAK"/>
    <property type="match status" value="1"/>
</dbReference>
<dbReference type="PANTHER" id="PTHR27007">
    <property type="match status" value="1"/>
</dbReference>
<keyword evidence="11" id="KW-0430">Lectin</keyword>
<evidence type="ECO:0000256" key="11">
    <source>
        <dbReference type="ARBA" id="ARBA00022734"/>
    </source>
</evidence>
<dbReference type="GO" id="GO:0004674">
    <property type="term" value="F:protein serine/threonine kinase activity"/>
    <property type="evidence" value="ECO:0007669"/>
    <property type="project" value="UniProtKB-KW"/>
</dbReference>
<dbReference type="GO" id="GO:0030246">
    <property type="term" value="F:carbohydrate binding"/>
    <property type="evidence" value="ECO:0007669"/>
    <property type="project" value="UniProtKB-KW"/>
</dbReference>
<evidence type="ECO:0000256" key="3">
    <source>
        <dbReference type="ARBA" id="ARBA00008536"/>
    </source>
</evidence>
<keyword evidence="12 20" id="KW-0547">Nucleotide-binding</keyword>
<keyword evidence="7" id="KW-0723">Serine/threonine-protein kinase</keyword>
<dbReference type="CDD" id="cd06899">
    <property type="entry name" value="lectin_legume_LecRK_Arcelin_ConA"/>
    <property type="match status" value="1"/>
</dbReference>
<dbReference type="InterPro" id="IPR008271">
    <property type="entry name" value="Ser/Thr_kinase_AS"/>
</dbReference>
<sequence length="673" mass="74921">MADCGWHVGLYAVTNLFCYAIETILFLLLLIIPLTNSQTVSFDYPNFSHAADAINLEGDASVSNSVINLTKNALHLEGYSTGSVGRVRYQKPVLLLDKGSNEVYDFKTNFSFVVFSNQDDHGEGLAFFLASTNLPNAKEKPELKGAGLGIGIVNGNQTLHTTEYKFVAVEFDTNSNQWDPSGTHVGVNVNSMASEILENWWMDISESKVYSCSIEFNSRNNILNVSFSGYRFQGSSVTLKTQYLSYNIDLRYHLPESVIVGISAAAGDHYEEHALLSWSFSTSLPSNDDETNLSNIFLMGGIGIGIGMSVSLLGLCNLLLWKLDKGKEESPTSENTSDVNLDNEFYMGSGPKKIDYCELVTATNNFEATQKLGQGGFGGVYKGYWKDSNSYAAIKRISAESRQGIKEYRAEVKIISQLRHRNLVKLAGWCHEKNDLILAYEYMPNGSLDSHLFYGVNILSWQVRYNIALDLASALLYLQEGWEKCVLHRDIKSSNIMLDSNLNAKLGDFGLARLVDHEKESQTTVIAGTMGYLAPEYMNTGKARKQSDIFSFGVVLLELASGRKALHHKDMEGEVSLVEWVWELYVLRNLIAAADAKLCGEFDKQQMECLLVVGLWCANPDIRSRPCIRQVIKVLDFEAPLPILPQKIPVLDYLPTTTNELFFTVPSSFRSSS</sequence>
<comment type="similarity">
    <text evidence="3">In the N-terminal section; belongs to the leguminous lectin family.</text>
</comment>
<keyword evidence="14 20" id="KW-0067">ATP-binding</keyword>
<dbReference type="Gene3D" id="3.30.200.20">
    <property type="entry name" value="Phosphorylase Kinase, domain 1"/>
    <property type="match status" value="1"/>
</dbReference>
<organism evidence="23 24">
    <name type="scientific">Crotalaria pallida</name>
    <name type="common">Smooth rattlebox</name>
    <name type="synonym">Crotalaria striata</name>
    <dbReference type="NCBI Taxonomy" id="3830"/>
    <lineage>
        <taxon>Eukaryota</taxon>
        <taxon>Viridiplantae</taxon>
        <taxon>Streptophyta</taxon>
        <taxon>Embryophyta</taxon>
        <taxon>Tracheophyta</taxon>
        <taxon>Spermatophyta</taxon>
        <taxon>Magnoliopsida</taxon>
        <taxon>eudicotyledons</taxon>
        <taxon>Gunneridae</taxon>
        <taxon>Pentapetalae</taxon>
        <taxon>rosids</taxon>
        <taxon>fabids</taxon>
        <taxon>Fabales</taxon>
        <taxon>Fabaceae</taxon>
        <taxon>Papilionoideae</taxon>
        <taxon>50 kb inversion clade</taxon>
        <taxon>genistoids sensu lato</taxon>
        <taxon>core genistoids</taxon>
        <taxon>Crotalarieae</taxon>
        <taxon>Crotalaria</taxon>
    </lineage>
</organism>
<evidence type="ECO:0000256" key="5">
    <source>
        <dbReference type="ARBA" id="ARBA00012513"/>
    </source>
</evidence>
<evidence type="ECO:0000256" key="14">
    <source>
        <dbReference type="ARBA" id="ARBA00022840"/>
    </source>
</evidence>
<evidence type="ECO:0000256" key="20">
    <source>
        <dbReference type="PROSITE-ProRule" id="PRU10141"/>
    </source>
</evidence>
<dbReference type="InterPro" id="IPR050528">
    <property type="entry name" value="L-type_Lectin-RKs"/>
</dbReference>
<dbReference type="Pfam" id="PF00139">
    <property type="entry name" value="Lectin_legB"/>
    <property type="match status" value="1"/>
</dbReference>
<dbReference type="SMART" id="SM00220">
    <property type="entry name" value="S_TKc"/>
    <property type="match status" value="1"/>
</dbReference>
<dbReference type="SUPFAM" id="SSF49899">
    <property type="entry name" value="Concanavalin A-like lectins/glucanases"/>
    <property type="match status" value="1"/>
</dbReference>
<dbReference type="AlphaFoldDB" id="A0AAN9HU50"/>
<evidence type="ECO:0000256" key="6">
    <source>
        <dbReference type="ARBA" id="ARBA00022475"/>
    </source>
</evidence>
<keyword evidence="8" id="KW-0808">Transferase</keyword>
<dbReference type="FunFam" id="3.30.200.20:FF:000168">
    <property type="entry name" value="L-type lectin-domain containing receptor kinase IX.1"/>
    <property type="match status" value="1"/>
</dbReference>
<dbReference type="SUPFAM" id="SSF56112">
    <property type="entry name" value="Protein kinase-like (PK-like)"/>
    <property type="match status" value="1"/>
</dbReference>
<dbReference type="InterPro" id="IPR017441">
    <property type="entry name" value="Protein_kinase_ATP_BS"/>
</dbReference>
<comment type="caution">
    <text evidence="23">The sequence shown here is derived from an EMBL/GenBank/DDBJ whole genome shotgun (WGS) entry which is preliminary data.</text>
</comment>
<dbReference type="EMBL" id="JAYWIO010000007">
    <property type="protein sequence ID" value="KAK7252260.1"/>
    <property type="molecule type" value="Genomic_DNA"/>
</dbReference>
<evidence type="ECO:0000259" key="22">
    <source>
        <dbReference type="PROSITE" id="PS50011"/>
    </source>
</evidence>
<reference evidence="23 24" key="1">
    <citation type="submission" date="2024-01" db="EMBL/GenBank/DDBJ databases">
        <title>The genomes of 5 underutilized Papilionoideae crops provide insights into root nodulation and disease resistanc.</title>
        <authorList>
            <person name="Yuan L."/>
        </authorList>
    </citation>
    <scope>NUCLEOTIDE SEQUENCE [LARGE SCALE GENOMIC DNA]</scope>
    <source>
        <strain evidence="23">ZHUSHIDOU_FW_LH</strain>
        <tissue evidence="23">Leaf</tissue>
    </source>
</reference>
<evidence type="ECO:0000256" key="2">
    <source>
        <dbReference type="ARBA" id="ARBA00007606"/>
    </source>
</evidence>
<name>A0AAN9HU50_CROPI</name>
<keyword evidence="24" id="KW-1185">Reference proteome</keyword>
<comment type="similarity">
    <text evidence="2">Belongs to the leguminous lectin family.</text>
</comment>
<evidence type="ECO:0000256" key="12">
    <source>
        <dbReference type="ARBA" id="ARBA00022741"/>
    </source>
</evidence>
<evidence type="ECO:0000256" key="21">
    <source>
        <dbReference type="SAM" id="Phobius"/>
    </source>
</evidence>
<dbReference type="InterPro" id="IPR001220">
    <property type="entry name" value="Legume_lectin_dom"/>
</dbReference>
<evidence type="ECO:0000313" key="23">
    <source>
        <dbReference type="EMBL" id="KAK7252260.1"/>
    </source>
</evidence>
<keyword evidence="13" id="KW-0418">Kinase</keyword>
<dbReference type="InterPro" id="IPR000719">
    <property type="entry name" value="Prot_kinase_dom"/>
</dbReference>
<evidence type="ECO:0000256" key="10">
    <source>
        <dbReference type="ARBA" id="ARBA00022729"/>
    </source>
</evidence>
<keyword evidence="19" id="KW-0464">Manganese</keyword>
<evidence type="ECO:0000256" key="4">
    <source>
        <dbReference type="ARBA" id="ARBA00010217"/>
    </source>
</evidence>
<dbReference type="GO" id="GO:0005886">
    <property type="term" value="C:plasma membrane"/>
    <property type="evidence" value="ECO:0007669"/>
    <property type="project" value="UniProtKB-SubCell"/>
</dbReference>
<feature type="binding site" evidence="20">
    <location>
        <position position="395"/>
    </location>
    <ligand>
        <name>ATP</name>
        <dbReference type="ChEBI" id="CHEBI:30616"/>
    </ligand>
</feature>
<keyword evidence="15 21" id="KW-1133">Transmembrane helix</keyword>
<keyword evidence="17" id="KW-0675">Receptor</keyword>
<dbReference type="FunFam" id="1.10.510.10:FF:000240">
    <property type="entry name" value="Lectin-domain containing receptor kinase A4.3"/>
    <property type="match status" value="1"/>
</dbReference>
<evidence type="ECO:0000256" key="9">
    <source>
        <dbReference type="ARBA" id="ARBA00022692"/>
    </source>
</evidence>
<dbReference type="EC" id="2.7.11.1" evidence="5"/>
<keyword evidence="18" id="KW-0325">Glycoprotein</keyword>
<evidence type="ECO:0000313" key="24">
    <source>
        <dbReference type="Proteomes" id="UP001372338"/>
    </source>
</evidence>
<accession>A0AAN9HU50</accession>
<dbReference type="PROSITE" id="PS00107">
    <property type="entry name" value="PROTEIN_KINASE_ATP"/>
    <property type="match status" value="1"/>
</dbReference>
<feature type="transmembrane region" description="Helical" evidence="21">
    <location>
        <begin position="296"/>
        <end position="320"/>
    </location>
</feature>
<evidence type="ECO:0000256" key="1">
    <source>
        <dbReference type="ARBA" id="ARBA00004251"/>
    </source>
</evidence>
<dbReference type="Proteomes" id="UP001372338">
    <property type="component" value="Unassembled WGS sequence"/>
</dbReference>
<feature type="transmembrane region" description="Helical" evidence="21">
    <location>
        <begin position="12"/>
        <end position="32"/>
    </location>
</feature>
<dbReference type="Gene3D" id="1.10.510.10">
    <property type="entry name" value="Transferase(Phosphotransferase) domain 1"/>
    <property type="match status" value="1"/>
</dbReference>
<evidence type="ECO:0000256" key="7">
    <source>
        <dbReference type="ARBA" id="ARBA00022527"/>
    </source>
</evidence>
<evidence type="ECO:0000256" key="19">
    <source>
        <dbReference type="ARBA" id="ARBA00023211"/>
    </source>
</evidence>
<keyword evidence="9 21" id="KW-0812">Transmembrane</keyword>
<evidence type="ECO:0000256" key="15">
    <source>
        <dbReference type="ARBA" id="ARBA00022989"/>
    </source>
</evidence>
<keyword evidence="10" id="KW-0732">Signal</keyword>
<dbReference type="InterPro" id="IPR011009">
    <property type="entry name" value="Kinase-like_dom_sf"/>
</dbReference>
<dbReference type="InterPro" id="IPR013320">
    <property type="entry name" value="ConA-like_dom_sf"/>
</dbReference>
<proteinExistence type="inferred from homology"/>
<evidence type="ECO:0000256" key="18">
    <source>
        <dbReference type="ARBA" id="ARBA00023180"/>
    </source>
</evidence>
<protein>
    <recommendedName>
        <fullName evidence="5">non-specific serine/threonine protein kinase</fullName>
        <ecNumber evidence="5">2.7.11.1</ecNumber>
    </recommendedName>
</protein>